<dbReference type="InterPro" id="IPR007921">
    <property type="entry name" value="CHAP_dom"/>
</dbReference>
<feature type="domain" description="Peptidase C51" evidence="3">
    <location>
        <begin position="45"/>
        <end position="129"/>
    </location>
</feature>
<keyword evidence="5" id="KW-1185">Reference proteome</keyword>
<sequence length="494" mass="51254">MSHMTPEMQKLITLLRKEIGYQEQSGGYTKFGDWYNAVETDADYSYQPWCDMFLSWGANKLGYSDWFGEFSYTVAHAEWFQAQGAWGHKPQPGAVVFFDWDGGGSVDGIDHVGLVTKVDGSQFTSIEGNTSNMVQERTHDEGTVVGFGYPEQILEKTAGEPETGSDTTTDTGSDTETGSDGRPDTRPGMGPHPRPWDRPDTRPGGNSDDKPGFDGRPGHGSDTGSGPRQGIGADTDSGTTSGTGSDTESGTDSGTNTGTNTGAGPDTDSDAKTGTDTSRGTGPGAHIGSDARNGTDTGANTGPGSHALPKIGIGASPDTRWGGGSADEPGFRSGDGTDTWSSPGSHHVWSGIGADDTPGISSDSGSPAGVGPGGCTGGDENGCPDRGPLVWADTPAVVEEARPAPEASRGPIPKVILLKEMAAETPLVHAEPAPEISTLPVAASRPAPYSVPHAPSAQGLVAPLLVVLLAMVFLANHRRPAPAASKDYRGRHRR</sequence>
<dbReference type="OrthoDB" id="9815541at2"/>
<comment type="caution">
    <text evidence="4">The sequence shown here is derived from an EMBL/GenBank/DDBJ whole genome shotgun (WGS) entry which is preliminary data.</text>
</comment>
<dbReference type="Proteomes" id="UP000308705">
    <property type="component" value="Unassembled WGS sequence"/>
</dbReference>
<feature type="compositionally biased region" description="Gly residues" evidence="1">
    <location>
        <begin position="368"/>
        <end position="380"/>
    </location>
</feature>
<proteinExistence type="predicted"/>
<reference evidence="4 5" key="1">
    <citation type="submission" date="2019-04" db="EMBL/GenBank/DDBJ databases">
        <title>Herbidospora sp. NEAU-GS14.nov., a novel actinomycete isolated from soil.</title>
        <authorList>
            <person name="Han L."/>
        </authorList>
    </citation>
    <scope>NUCLEOTIDE SEQUENCE [LARGE SCALE GENOMIC DNA]</scope>
    <source>
        <strain evidence="4 5">NEAU-GS14</strain>
    </source>
</reference>
<keyword evidence="2" id="KW-1133">Transmembrane helix</keyword>
<feature type="region of interest" description="Disordered" evidence="1">
    <location>
        <begin position="155"/>
        <end position="390"/>
    </location>
</feature>
<dbReference type="EMBL" id="SZQA01000031">
    <property type="protein sequence ID" value="TKK84947.1"/>
    <property type="molecule type" value="Genomic_DNA"/>
</dbReference>
<name>A0A4U3MB67_9ACTN</name>
<dbReference type="Pfam" id="PF05257">
    <property type="entry name" value="CHAP"/>
    <property type="match status" value="1"/>
</dbReference>
<organism evidence="4 5">
    <name type="scientific">Herbidospora galbida</name>
    <dbReference type="NCBI Taxonomy" id="2575442"/>
    <lineage>
        <taxon>Bacteria</taxon>
        <taxon>Bacillati</taxon>
        <taxon>Actinomycetota</taxon>
        <taxon>Actinomycetes</taxon>
        <taxon>Streptosporangiales</taxon>
        <taxon>Streptosporangiaceae</taxon>
        <taxon>Herbidospora</taxon>
    </lineage>
</organism>
<feature type="compositionally biased region" description="Low complexity" evidence="1">
    <location>
        <begin position="162"/>
        <end position="178"/>
    </location>
</feature>
<dbReference type="AlphaFoldDB" id="A0A4U3MB67"/>
<accession>A0A4U3MB67</accession>
<feature type="compositionally biased region" description="Low complexity" evidence="1">
    <location>
        <begin position="232"/>
        <end position="266"/>
    </location>
</feature>
<gene>
    <name evidence="4" type="ORF">FDA94_27550</name>
</gene>
<dbReference type="SUPFAM" id="SSF54001">
    <property type="entry name" value="Cysteine proteinases"/>
    <property type="match status" value="1"/>
</dbReference>
<dbReference type="InterPro" id="IPR038765">
    <property type="entry name" value="Papain-like_cys_pep_sf"/>
</dbReference>
<keyword evidence="2" id="KW-0472">Membrane</keyword>
<keyword evidence="2" id="KW-0812">Transmembrane</keyword>
<feature type="compositionally biased region" description="Basic and acidic residues" evidence="1">
    <location>
        <begin position="194"/>
        <end position="219"/>
    </location>
</feature>
<evidence type="ECO:0000256" key="1">
    <source>
        <dbReference type="SAM" id="MobiDB-lite"/>
    </source>
</evidence>
<feature type="transmembrane region" description="Helical" evidence="2">
    <location>
        <begin position="457"/>
        <end position="476"/>
    </location>
</feature>
<evidence type="ECO:0000259" key="3">
    <source>
        <dbReference type="Pfam" id="PF05257"/>
    </source>
</evidence>
<protein>
    <submittedName>
        <fullName evidence="4">CHAP domain-containing protein</fullName>
    </submittedName>
</protein>
<evidence type="ECO:0000313" key="5">
    <source>
        <dbReference type="Proteomes" id="UP000308705"/>
    </source>
</evidence>
<feature type="compositionally biased region" description="Polar residues" evidence="1">
    <location>
        <begin position="292"/>
        <end position="303"/>
    </location>
</feature>
<evidence type="ECO:0000313" key="4">
    <source>
        <dbReference type="EMBL" id="TKK84947.1"/>
    </source>
</evidence>
<evidence type="ECO:0000256" key="2">
    <source>
        <dbReference type="SAM" id="Phobius"/>
    </source>
</evidence>